<protein>
    <submittedName>
        <fullName evidence="2">Uncharacterized protein</fullName>
    </submittedName>
</protein>
<feature type="transmembrane region" description="Helical" evidence="1">
    <location>
        <begin position="12"/>
        <end position="29"/>
    </location>
</feature>
<name>A0A0F9JZA6_9ZZZZ</name>
<keyword evidence="1" id="KW-1133">Transmembrane helix</keyword>
<keyword evidence="1" id="KW-0812">Transmembrane</keyword>
<reference evidence="2" key="1">
    <citation type="journal article" date="2015" name="Nature">
        <title>Complex archaea that bridge the gap between prokaryotes and eukaryotes.</title>
        <authorList>
            <person name="Spang A."/>
            <person name="Saw J.H."/>
            <person name="Jorgensen S.L."/>
            <person name="Zaremba-Niedzwiedzka K."/>
            <person name="Martijn J."/>
            <person name="Lind A.E."/>
            <person name="van Eijk R."/>
            <person name="Schleper C."/>
            <person name="Guy L."/>
            <person name="Ettema T.J."/>
        </authorList>
    </citation>
    <scope>NUCLEOTIDE SEQUENCE</scope>
</reference>
<sequence length="30" mass="2979">MTGNSIQFAPLLPWALLAALSGLAGLALAP</sequence>
<evidence type="ECO:0000313" key="2">
    <source>
        <dbReference type="EMBL" id="KKM15218.1"/>
    </source>
</evidence>
<dbReference type="AlphaFoldDB" id="A0A0F9JZA6"/>
<gene>
    <name evidence="2" type="ORF">LCGC14_1698330</name>
</gene>
<evidence type="ECO:0000256" key="1">
    <source>
        <dbReference type="SAM" id="Phobius"/>
    </source>
</evidence>
<organism evidence="2">
    <name type="scientific">marine sediment metagenome</name>
    <dbReference type="NCBI Taxonomy" id="412755"/>
    <lineage>
        <taxon>unclassified sequences</taxon>
        <taxon>metagenomes</taxon>
        <taxon>ecological metagenomes</taxon>
    </lineage>
</organism>
<proteinExistence type="predicted"/>
<keyword evidence="1" id="KW-0472">Membrane</keyword>
<comment type="caution">
    <text evidence="2">The sequence shown here is derived from an EMBL/GenBank/DDBJ whole genome shotgun (WGS) entry which is preliminary data.</text>
</comment>
<dbReference type="EMBL" id="LAZR01014960">
    <property type="protein sequence ID" value="KKM15218.1"/>
    <property type="molecule type" value="Genomic_DNA"/>
</dbReference>
<accession>A0A0F9JZA6</accession>